<evidence type="ECO:0000313" key="1">
    <source>
        <dbReference type="EMBL" id="CAB0034176.1"/>
    </source>
</evidence>
<dbReference type="EMBL" id="CADCXV010000734">
    <property type="protein sequence ID" value="CAB0034176.1"/>
    <property type="molecule type" value="Genomic_DNA"/>
</dbReference>
<reference evidence="1 2" key="1">
    <citation type="submission" date="2020-02" db="EMBL/GenBank/DDBJ databases">
        <authorList>
            <person name="Ferguson B K."/>
        </authorList>
    </citation>
    <scope>NUCLEOTIDE SEQUENCE [LARGE SCALE GENOMIC DNA]</scope>
</reference>
<dbReference type="Proteomes" id="UP000479190">
    <property type="component" value="Unassembled WGS sequence"/>
</dbReference>
<gene>
    <name evidence="1" type="ORF">TBRA_LOCUS6074</name>
</gene>
<accession>A0A6H5ICC7</accession>
<dbReference type="AlphaFoldDB" id="A0A6H5ICC7"/>
<evidence type="ECO:0000313" key="2">
    <source>
        <dbReference type="Proteomes" id="UP000479190"/>
    </source>
</evidence>
<organism evidence="1 2">
    <name type="scientific">Trichogramma brassicae</name>
    <dbReference type="NCBI Taxonomy" id="86971"/>
    <lineage>
        <taxon>Eukaryota</taxon>
        <taxon>Metazoa</taxon>
        <taxon>Ecdysozoa</taxon>
        <taxon>Arthropoda</taxon>
        <taxon>Hexapoda</taxon>
        <taxon>Insecta</taxon>
        <taxon>Pterygota</taxon>
        <taxon>Neoptera</taxon>
        <taxon>Endopterygota</taxon>
        <taxon>Hymenoptera</taxon>
        <taxon>Apocrita</taxon>
        <taxon>Proctotrupomorpha</taxon>
        <taxon>Chalcidoidea</taxon>
        <taxon>Trichogrammatidae</taxon>
        <taxon>Trichogramma</taxon>
    </lineage>
</organism>
<keyword evidence="2" id="KW-1185">Reference proteome</keyword>
<name>A0A6H5ICC7_9HYME</name>
<sequence>MEITNAPRAFDIDASLSVSHAVGKVLEAHRSWLALAPIRRHELHLRKACGSRQH</sequence>
<protein>
    <submittedName>
        <fullName evidence="1">Uncharacterized protein</fullName>
    </submittedName>
</protein>
<proteinExistence type="predicted"/>